<dbReference type="GO" id="GO:0000124">
    <property type="term" value="C:SAGA complex"/>
    <property type="evidence" value="ECO:0007669"/>
    <property type="project" value="InterPro"/>
</dbReference>
<keyword evidence="3" id="KW-0804">Transcription</keyword>
<feature type="compositionally biased region" description="Basic and acidic residues" evidence="6">
    <location>
        <begin position="94"/>
        <end position="112"/>
    </location>
</feature>
<reference evidence="8" key="1">
    <citation type="submission" date="2023-12" db="EMBL/GenBank/DDBJ databases">
        <title>Genome assembly of Anisodus tanguticus.</title>
        <authorList>
            <person name="Wang Y.-J."/>
        </authorList>
    </citation>
    <scope>NUCLEOTIDE SEQUENCE</scope>
    <source>
        <strain evidence="8">KB-2021</strain>
        <tissue evidence="8">Leaf</tissue>
    </source>
</reference>
<name>A0AAE1VFU8_9SOLA</name>
<keyword evidence="9" id="KW-1185">Reference proteome</keyword>
<accession>A0AAE1VFU8</accession>
<evidence type="ECO:0000256" key="3">
    <source>
        <dbReference type="ARBA" id="ARBA00023163"/>
    </source>
</evidence>
<dbReference type="AlphaFoldDB" id="A0AAE1VFU8"/>
<keyword evidence="2" id="KW-0805">Transcription regulation</keyword>
<evidence type="ECO:0000256" key="5">
    <source>
        <dbReference type="SAM" id="Coils"/>
    </source>
</evidence>
<dbReference type="EMBL" id="JAVYJV010000006">
    <property type="protein sequence ID" value="KAK4367417.1"/>
    <property type="molecule type" value="Genomic_DNA"/>
</dbReference>
<gene>
    <name evidence="8" type="ORF">RND71_011209</name>
</gene>
<keyword evidence="4" id="KW-0539">Nucleus</keyword>
<dbReference type="FunFam" id="2.30.30.140:FF:000061">
    <property type="entry name" value="SAGA-associated factor 29 isoform X6"/>
    <property type="match status" value="1"/>
</dbReference>
<dbReference type="CDD" id="cd20394">
    <property type="entry name" value="Tudor_SGF29_rpt2"/>
    <property type="match status" value="1"/>
</dbReference>
<comment type="caution">
    <text evidence="8">The sequence shown here is derived from an EMBL/GenBank/DDBJ whole genome shotgun (WGS) entry which is preliminary data.</text>
</comment>
<proteinExistence type="predicted"/>
<dbReference type="CDD" id="cd20393">
    <property type="entry name" value="Tudor_SGF29_rpt1"/>
    <property type="match status" value="1"/>
</dbReference>
<dbReference type="PANTHER" id="PTHR21539">
    <property type="entry name" value="SAGA-ASSOCIATED FACTOR 29"/>
    <property type="match status" value="1"/>
</dbReference>
<dbReference type="InterPro" id="IPR037802">
    <property type="entry name" value="SGF29"/>
</dbReference>
<organism evidence="8 9">
    <name type="scientific">Anisodus tanguticus</name>
    <dbReference type="NCBI Taxonomy" id="243964"/>
    <lineage>
        <taxon>Eukaryota</taxon>
        <taxon>Viridiplantae</taxon>
        <taxon>Streptophyta</taxon>
        <taxon>Embryophyta</taxon>
        <taxon>Tracheophyta</taxon>
        <taxon>Spermatophyta</taxon>
        <taxon>Magnoliopsida</taxon>
        <taxon>eudicotyledons</taxon>
        <taxon>Gunneridae</taxon>
        <taxon>Pentapetalae</taxon>
        <taxon>asterids</taxon>
        <taxon>lamiids</taxon>
        <taxon>Solanales</taxon>
        <taxon>Solanaceae</taxon>
        <taxon>Solanoideae</taxon>
        <taxon>Hyoscyameae</taxon>
        <taxon>Anisodus</taxon>
    </lineage>
</organism>
<dbReference type="InterPro" id="IPR047287">
    <property type="entry name" value="Tudor_SGF29_rpt2"/>
</dbReference>
<dbReference type="InterPro" id="IPR047288">
    <property type="entry name" value="Tudor_SGF29_rpt1"/>
</dbReference>
<evidence type="ECO:0000313" key="9">
    <source>
        <dbReference type="Proteomes" id="UP001291623"/>
    </source>
</evidence>
<sequence length="293" mass="33364">MSSPDIAEMLEKSKELDRLRKEQEEVLLEINKMHKKLQSTPEAVEKPGDNSLSKLKMLYTQAKELSESEMSISNQLLGQLDAVIPAGGAGQQRRRIEGNEQKKKRMKGDSDIPRLSPSMRNQQEFFASLKGEQVAARVAQEDGEKDEWVIVKVTHYDKESKEFEVLDEEPGDDEEGGGQSNSFCLLNDYSPSYKNYWFYSLANYRKYKLPWSHIIPFPKISDLATTPEFPPGKQVLAVYPGTTALYKATVVQARKRKTDDYTLEFDDDEEDGSLPQRLVPFNQVVALPDGHRQ</sequence>
<comment type="subcellular location">
    <subcellularLocation>
        <location evidence="1">Nucleus</location>
    </subcellularLocation>
</comment>
<feature type="region of interest" description="Disordered" evidence="6">
    <location>
        <begin position="88"/>
        <end position="117"/>
    </location>
</feature>
<dbReference type="PANTHER" id="PTHR21539:SF0">
    <property type="entry name" value="SAGA-ASSOCIATED FACTOR 29"/>
    <property type="match status" value="1"/>
</dbReference>
<evidence type="ECO:0000256" key="2">
    <source>
        <dbReference type="ARBA" id="ARBA00023015"/>
    </source>
</evidence>
<keyword evidence="5" id="KW-0175">Coiled coil</keyword>
<dbReference type="Gene3D" id="2.30.30.140">
    <property type="match status" value="2"/>
</dbReference>
<dbReference type="Proteomes" id="UP001291623">
    <property type="component" value="Unassembled WGS sequence"/>
</dbReference>
<dbReference type="Pfam" id="PF07039">
    <property type="entry name" value="SGF29_Tudor"/>
    <property type="match status" value="2"/>
</dbReference>
<dbReference type="GO" id="GO:0005634">
    <property type="term" value="C:nucleus"/>
    <property type="evidence" value="ECO:0007669"/>
    <property type="project" value="UniProtKB-SubCell"/>
</dbReference>
<dbReference type="InterPro" id="IPR010750">
    <property type="entry name" value="SGF29_tudor-like_dom"/>
</dbReference>
<dbReference type="PROSITE" id="PS51518">
    <property type="entry name" value="SGF29_C"/>
    <property type="match status" value="1"/>
</dbReference>
<evidence type="ECO:0000259" key="7">
    <source>
        <dbReference type="PROSITE" id="PS51518"/>
    </source>
</evidence>
<evidence type="ECO:0000256" key="6">
    <source>
        <dbReference type="SAM" id="MobiDB-lite"/>
    </source>
</evidence>
<evidence type="ECO:0000313" key="8">
    <source>
        <dbReference type="EMBL" id="KAK4367417.1"/>
    </source>
</evidence>
<feature type="coiled-coil region" evidence="5">
    <location>
        <begin position="6"/>
        <end position="36"/>
    </location>
</feature>
<feature type="domain" description="SGF29 C-terminal" evidence="7">
    <location>
        <begin position="124"/>
        <end position="293"/>
    </location>
</feature>
<protein>
    <recommendedName>
        <fullName evidence="7">SGF29 C-terminal domain-containing protein</fullName>
    </recommendedName>
</protein>
<evidence type="ECO:0000256" key="1">
    <source>
        <dbReference type="ARBA" id="ARBA00004123"/>
    </source>
</evidence>
<evidence type="ECO:0000256" key="4">
    <source>
        <dbReference type="ARBA" id="ARBA00023242"/>
    </source>
</evidence>